<dbReference type="EMBL" id="QGKW02001911">
    <property type="protein sequence ID" value="KAF2566906.1"/>
    <property type="molecule type" value="Genomic_DNA"/>
</dbReference>
<feature type="compositionally biased region" description="Basic and acidic residues" evidence="1">
    <location>
        <begin position="277"/>
        <end position="307"/>
    </location>
</feature>
<accession>A0A8S9IC41</accession>
<name>A0A8S9IC41_BRACR</name>
<proteinExistence type="predicted"/>
<gene>
    <name evidence="2" type="ORF">F2Q68_00025255</name>
</gene>
<comment type="caution">
    <text evidence="2">The sequence shown here is derived from an EMBL/GenBank/DDBJ whole genome shotgun (WGS) entry which is preliminary data.</text>
</comment>
<dbReference type="AlphaFoldDB" id="A0A8S9IC41"/>
<evidence type="ECO:0000313" key="3">
    <source>
        <dbReference type="Proteomes" id="UP000712281"/>
    </source>
</evidence>
<feature type="compositionally biased region" description="Basic and acidic residues" evidence="1">
    <location>
        <begin position="226"/>
        <end position="246"/>
    </location>
</feature>
<reference evidence="2" key="1">
    <citation type="submission" date="2019-12" db="EMBL/GenBank/DDBJ databases">
        <title>Genome sequencing and annotation of Brassica cretica.</title>
        <authorList>
            <person name="Studholme D.J."/>
            <person name="Sarris P.F."/>
        </authorList>
    </citation>
    <scope>NUCLEOTIDE SEQUENCE</scope>
    <source>
        <strain evidence="2">PFS-001/15</strain>
        <tissue evidence="2">Leaf</tissue>
    </source>
</reference>
<protein>
    <submittedName>
        <fullName evidence="2">Uncharacterized protein</fullName>
    </submittedName>
</protein>
<sequence length="422" mass="47612">MPISTRRSKEELLFFSDQTHLECSTRKEKRTSSIDTTLLRRSRDEYGDLHDPGGHMCNAAGQKIDGQGTEILEPSAVTKDAKVSLQRTLADLIWPISLVEQDVEKDENQDQIQMMEKILKIQQKMSAHLNLRLDVLYKELNGKFETLDVHVMMLDAQVSHTAEAVKKQEALVKGKAVESEKHEVNASSDDDLGEVLEQEKLKEDAFLVESSMSIGSSYWCRLTPTTEHRSTSTAEHRSTSSAEHRSTPLLGSDKTVRIQSHSDFAARHPHPPTLARVKSDNVNRQQHEKIDRQQHGSVDRQQEKSSDRQPSMPYRALPWEYRSHDARIFKQVSGSTGIHVNRTLMIAATKSRSNSFCWNPYEGSLNGCRERKCDKSTQGFTFQTCLKNPISSIPSLKTSSCVKFSVGGQLWFLQTISASVNS</sequence>
<feature type="region of interest" description="Disordered" evidence="1">
    <location>
        <begin position="226"/>
        <end position="315"/>
    </location>
</feature>
<evidence type="ECO:0000313" key="2">
    <source>
        <dbReference type="EMBL" id="KAF2566906.1"/>
    </source>
</evidence>
<organism evidence="2 3">
    <name type="scientific">Brassica cretica</name>
    <name type="common">Mustard</name>
    <dbReference type="NCBI Taxonomy" id="69181"/>
    <lineage>
        <taxon>Eukaryota</taxon>
        <taxon>Viridiplantae</taxon>
        <taxon>Streptophyta</taxon>
        <taxon>Embryophyta</taxon>
        <taxon>Tracheophyta</taxon>
        <taxon>Spermatophyta</taxon>
        <taxon>Magnoliopsida</taxon>
        <taxon>eudicotyledons</taxon>
        <taxon>Gunneridae</taxon>
        <taxon>Pentapetalae</taxon>
        <taxon>rosids</taxon>
        <taxon>malvids</taxon>
        <taxon>Brassicales</taxon>
        <taxon>Brassicaceae</taxon>
        <taxon>Brassiceae</taxon>
        <taxon>Brassica</taxon>
    </lineage>
</organism>
<dbReference type="Proteomes" id="UP000712281">
    <property type="component" value="Unassembled WGS sequence"/>
</dbReference>
<evidence type="ECO:0000256" key="1">
    <source>
        <dbReference type="SAM" id="MobiDB-lite"/>
    </source>
</evidence>